<evidence type="ECO:0000313" key="4">
    <source>
        <dbReference type="Proteomes" id="UP000024329"/>
    </source>
</evidence>
<dbReference type="eggNOG" id="ENOG5031BHP">
    <property type="taxonomic scope" value="Bacteria"/>
</dbReference>
<name>A0A031JHK5_9SPHN</name>
<dbReference type="PATRIC" id="fig|158500.4.peg.5219"/>
<dbReference type="EMBL" id="JFYZ01000053">
    <property type="protein sequence ID" value="EZP72175.1"/>
    <property type="molecule type" value="Genomic_DNA"/>
</dbReference>
<feature type="region of interest" description="Disordered" evidence="1">
    <location>
        <begin position="1"/>
        <end position="20"/>
    </location>
</feature>
<organism evidence="3 4">
    <name type="scientific">Novosphingobium resinovorum</name>
    <dbReference type="NCBI Taxonomy" id="158500"/>
    <lineage>
        <taxon>Bacteria</taxon>
        <taxon>Pseudomonadati</taxon>
        <taxon>Pseudomonadota</taxon>
        <taxon>Alphaproteobacteria</taxon>
        <taxon>Sphingomonadales</taxon>
        <taxon>Sphingomonadaceae</taxon>
        <taxon>Novosphingobium</taxon>
    </lineage>
</organism>
<evidence type="ECO:0000256" key="1">
    <source>
        <dbReference type="SAM" id="MobiDB-lite"/>
    </source>
</evidence>
<reference evidence="3 4" key="1">
    <citation type="submission" date="2014-03" db="EMBL/GenBank/DDBJ databases">
        <title>Whole genome sequence of Novosphingobium resinovorum KF1.</title>
        <authorList>
            <person name="Gan H.M."/>
            <person name="Gan H.Y."/>
            <person name="Chew T.H."/>
            <person name="Savka M.A."/>
        </authorList>
    </citation>
    <scope>NUCLEOTIDE SEQUENCE [LARGE SCALE GENOMIC DNA]</scope>
    <source>
        <strain evidence="3 4">KF1</strain>
    </source>
</reference>
<protein>
    <recommendedName>
        <fullName evidence="5">DUF3040 domain-containing protein</fullName>
    </recommendedName>
</protein>
<feature type="compositionally biased region" description="Polar residues" evidence="1">
    <location>
        <begin position="1"/>
        <end position="16"/>
    </location>
</feature>
<accession>A0A031JHK5</accession>
<keyword evidence="2" id="KW-1133">Transmembrane helix</keyword>
<evidence type="ECO:0008006" key="5">
    <source>
        <dbReference type="Google" id="ProtNLM"/>
    </source>
</evidence>
<dbReference type="Proteomes" id="UP000024329">
    <property type="component" value="Unassembled WGS sequence"/>
</dbReference>
<feature type="transmembrane region" description="Helical" evidence="2">
    <location>
        <begin position="50"/>
        <end position="71"/>
    </location>
</feature>
<dbReference type="RefSeq" id="WP_036529955.1">
    <property type="nucleotide sequence ID" value="NZ_BSFC01000017.1"/>
</dbReference>
<gene>
    <name evidence="3" type="ORF">BV97_05138</name>
</gene>
<keyword evidence="2" id="KW-0812">Transmembrane</keyword>
<evidence type="ECO:0000256" key="2">
    <source>
        <dbReference type="SAM" id="Phobius"/>
    </source>
</evidence>
<evidence type="ECO:0000313" key="3">
    <source>
        <dbReference type="EMBL" id="EZP72175.1"/>
    </source>
</evidence>
<sequence>MTNRRTPTTHPDQLQFDQLHPDGAEEERIERLVSERVAQRFEAEAFHWRLRLVAIETCMLGVLMLAAGFLLGHPAMMVVRASLIVAGSCFATGVLLLSLSAAAGRLLSRLAKGRVI</sequence>
<dbReference type="AlphaFoldDB" id="A0A031JHK5"/>
<comment type="caution">
    <text evidence="3">The sequence shown here is derived from an EMBL/GenBank/DDBJ whole genome shotgun (WGS) entry which is preliminary data.</text>
</comment>
<keyword evidence="2" id="KW-0472">Membrane</keyword>
<feature type="transmembrane region" description="Helical" evidence="2">
    <location>
        <begin position="83"/>
        <end position="107"/>
    </location>
</feature>
<proteinExistence type="predicted"/>